<keyword evidence="3" id="KW-1185">Reference proteome</keyword>
<reference evidence="2 3" key="1">
    <citation type="submission" date="2017-10" db="EMBL/GenBank/DDBJ databases">
        <title>Sequencing the genomes of 1000 actinobacteria strains.</title>
        <authorList>
            <person name="Klenk H.-P."/>
        </authorList>
    </citation>
    <scope>NUCLEOTIDE SEQUENCE [LARGE SCALE GENOMIC DNA]</scope>
    <source>
        <strain evidence="2 3">DSM 18966</strain>
    </source>
</reference>
<dbReference type="AlphaFoldDB" id="A0A2A9E3P8"/>
<proteinExistence type="predicted"/>
<evidence type="ECO:0008006" key="4">
    <source>
        <dbReference type="Google" id="ProtNLM"/>
    </source>
</evidence>
<gene>
    <name evidence="2" type="ORF">ATL42_0714</name>
</gene>
<dbReference type="RefSeq" id="WP_098454168.1">
    <property type="nucleotide sequence ID" value="NZ_PDJG01000001.1"/>
</dbReference>
<name>A0A2A9E3P8_9MICO</name>
<sequence length="63" mass="7117">MSTEFYFNTQTRQVEEGKPSSWTHRMGPYPTREAAAHALETAERRTESWDEDDREGAAPGDGA</sequence>
<dbReference type="EMBL" id="PDJG01000001">
    <property type="protein sequence ID" value="PFG32862.1"/>
    <property type="molecule type" value="Genomic_DNA"/>
</dbReference>
<accession>A0A2A9E3P8</accession>
<evidence type="ECO:0000256" key="1">
    <source>
        <dbReference type="SAM" id="MobiDB-lite"/>
    </source>
</evidence>
<feature type="region of interest" description="Disordered" evidence="1">
    <location>
        <begin position="1"/>
        <end position="63"/>
    </location>
</feature>
<dbReference type="Proteomes" id="UP000225548">
    <property type="component" value="Unassembled WGS sequence"/>
</dbReference>
<dbReference type="OrthoDB" id="3268477at2"/>
<evidence type="ECO:0000313" key="3">
    <source>
        <dbReference type="Proteomes" id="UP000225548"/>
    </source>
</evidence>
<comment type="caution">
    <text evidence="2">The sequence shown here is derived from an EMBL/GenBank/DDBJ whole genome shotgun (WGS) entry which is preliminary data.</text>
</comment>
<organism evidence="2 3">
    <name type="scientific">Sanguibacter antarcticus</name>
    <dbReference type="NCBI Taxonomy" id="372484"/>
    <lineage>
        <taxon>Bacteria</taxon>
        <taxon>Bacillati</taxon>
        <taxon>Actinomycetota</taxon>
        <taxon>Actinomycetes</taxon>
        <taxon>Micrococcales</taxon>
        <taxon>Sanguibacteraceae</taxon>
        <taxon>Sanguibacter</taxon>
    </lineage>
</organism>
<protein>
    <recommendedName>
        <fullName evidence="4">Sporulation related protein</fullName>
    </recommendedName>
</protein>
<evidence type="ECO:0000313" key="2">
    <source>
        <dbReference type="EMBL" id="PFG32862.1"/>
    </source>
</evidence>
<feature type="compositionally biased region" description="Polar residues" evidence="1">
    <location>
        <begin position="1"/>
        <end position="12"/>
    </location>
</feature>